<gene>
    <name evidence="2" type="ORF">EDM56_06290</name>
</gene>
<dbReference type="PIRSF" id="PIRSF021441">
    <property type="entry name" value="DUF1453"/>
    <property type="match status" value="1"/>
</dbReference>
<feature type="transmembrane region" description="Helical" evidence="1">
    <location>
        <begin position="6"/>
        <end position="25"/>
    </location>
</feature>
<dbReference type="Proteomes" id="UP000271031">
    <property type="component" value="Unassembled WGS sequence"/>
</dbReference>
<feature type="transmembrane region" description="Helical" evidence="1">
    <location>
        <begin position="37"/>
        <end position="54"/>
    </location>
</feature>
<organism evidence="2 3">
    <name type="scientific">Brevibacillus fluminis</name>
    <dbReference type="NCBI Taxonomy" id="511487"/>
    <lineage>
        <taxon>Bacteria</taxon>
        <taxon>Bacillati</taxon>
        <taxon>Bacillota</taxon>
        <taxon>Bacilli</taxon>
        <taxon>Bacillales</taxon>
        <taxon>Paenibacillaceae</taxon>
        <taxon>Brevibacillus</taxon>
    </lineage>
</organism>
<dbReference type="Pfam" id="PF07301">
    <property type="entry name" value="DUF1453"/>
    <property type="match status" value="1"/>
</dbReference>
<dbReference type="InterPro" id="IPR058247">
    <property type="entry name" value="DUF1453"/>
</dbReference>
<dbReference type="AlphaFoldDB" id="A0A3M8DUL0"/>
<dbReference type="PANTHER" id="PTHR39164:SF1">
    <property type="entry name" value="PROTEIN CCDC"/>
    <property type="match status" value="1"/>
</dbReference>
<evidence type="ECO:0000313" key="3">
    <source>
        <dbReference type="Proteomes" id="UP000271031"/>
    </source>
</evidence>
<keyword evidence="1" id="KW-0472">Membrane</keyword>
<feature type="transmembrane region" description="Helical" evidence="1">
    <location>
        <begin position="60"/>
        <end position="79"/>
    </location>
</feature>
<reference evidence="2 3" key="1">
    <citation type="submission" date="2018-10" db="EMBL/GenBank/DDBJ databases">
        <title>Phylogenomics of Brevibacillus.</title>
        <authorList>
            <person name="Dunlap C."/>
        </authorList>
    </citation>
    <scope>NUCLEOTIDE SEQUENCE [LARGE SCALE GENOMIC DNA]</scope>
    <source>
        <strain evidence="2 3">JCM 15716</strain>
    </source>
</reference>
<sequence>MHPTLQTISMIVALLMATSMIFIRMRAARKPISFRKIIAPPFFMSTGFLMFVLPDTTTSISYDLIAFCVGVIFSIPLILTSRFELVGSDVYLKRSKAFFFILVGLLIVRITLREEIEPIFSAMQTAGLFFVLAFGMIMPWRVAMAVMYRKLMKKQASF</sequence>
<dbReference type="PANTHER" id="PTHR39164">
    <property type="entry name" value="PROTEIN CCDC"/>
    <property type="match status" value="1"/>
</dbReference>
<keyword evidence="1" id="KW-0812">Transmembrane</keyword>
<dbReference type="OrthoDB" id="120091at2"/>
<dbReference type="RefSeq" id="WP_122917041.1">
    <property type="nucleotide sequence ID" value="NZ_RHHQ01000006.1"/>
</dbReference>
<dbReference type="InterPro" id="IPR031306">
    <property type="entry name" value="CcdC"/>
</dbReference>
<evidence type="ECO:0000313" key="2">
    <source>
        <dbReference type="EMBL" id="RNB91189.1"/>
    </source>
</evidence>
<accession>A0A3M8DUL0</accession>
<feature type="transmembrane region" description="Helical" evidence="1">
    <location>
        <begin position="91"/>
        <end position="112"/>
    </location>
</feature>
<comment type="caution">
    <text evidence="2">The sequence shown here is derived from an EMBL/GenBank/DDBJ whole genome shotgun (WGS) entry which is preliminary data.</text>
</comment>
<name>A0A3M8DUL0_9BACL</name>
<evidence type="ECO:0000256" key="1">
    <source>
        <dbReference type="SAM" id="Phobius"/>
    </source>
</evidence>
<keyword evidence="1" id="KW-1133">Transmembrane helix</keyword>
<proteinExistence type="predicted"/>
<dbReference type="EMBL" id="RHHQ01000006">
    <property type="protein sequence ID" value="RNB91189.1"/>
    <property type="molecule type" value="Genomic_DNA"/>
</dbReference>
<keyword evidence="3" id="KW-1185">Reference proteome</keyword>
<feature type="transmembrane region" description="Helical" evidence="1">
    <location>
        <begin position="124"/>
        <end position="148"/>
    </location>
</feature>
<protein>
    <submittedName>
        <fullName evidence="2">Cytochrome c biogenesis protein CcdC</fullName>
    </submittedName>
</protein>